<reference evidence="1 2" key="1">
    <citation type="submission" date="2022-05" db="EMBL/GenBank/DDBJ databases">
        <title>Flavobacterium sp., isolated from activated sludge.</title>
        <authorList>
            <person name="Ran Q."/>
        </authorList>
    </citation>
    <scope>NUCLEOTIDE SEQUENCE [LARGE SCALE GENOMIC DNA]</scope>
    <source>
        <strain evidence="1 2">HXWNR70</strain>
    </source>
</reference>
<sequence>MGTLATIIRVKTFNIDMINEYENILRTIISEMIGSTDSSPFNVSKDRIDKWNEKREIETKKYKGVNLETRIIYYSDFYDLKNIISKNWDKFKVFFDDKKKFEVYFDQMETFRNTLSHGRTLLFYQEKLIEGILGELKTLLINYHNKNMNPTDYFVRILKVSDNLGNTWNDQFSRIGMITKSVIRVGDFIEINVEAFDPKGREIDFEIYNGKFKFQNKTGKFQFEITEKMIGNPLSFSLYAKTIGQKYTNSDQISVHYTVLPKEE</sequence>
<organism evidence="1 2">
    <name type="scientific">Flavobacterium luminosum</name>
    <dbReference type="NCBI Taxonomy" id="2949086"/>
    <lineage>
        <taxon>Bacteria</taxon>
        <taxon>Pseudomonadati</taxon>
        <taxon>Bacteroidota</taxon>
        <taxon>Flavobacteriia</taxon>
        <taxon>Flavobacteriales</taxon>
        <taxon>Flavobacteriaceae</taxon>
        <taxon>Flavobacterium</taxon>
    </lineage>
</organism>
<evidence type="ECO:0000313" key="1">
    <source>
        <dbReference type="EMBL" id="MCL9810077.1"/>
    </source>
</evidence>
<name>A0ABT0TRG8_9FLAO</name>
<evidence type="ECO:0000313" key="2">
    <source>
        <dbReference type="Proteomes" id="UP001317191"/>
    </source>
</evidence>
<gene>
    <name evidence="1" type="ORF">NAT50_11995</name>
</gene>
<evidence type="ECO:0008006" key="3">
    <source>
        <dbReference type="Google" id="ProtNLM"/>
    </source>
</evidence>
<comment type="caution">
    <text evidence="1">The sequence shown here is derived from an EMBL/GenBank/DDBJ whole genome shotgun (WGS) entry which is preliminary data.</text>
</comment>
<keyword evidence="2" id="KW-1185">Reference proteome</keyword>
<dbReference type="Proteomes" id="UP001317191">
    <property type="component" value="Unassembled WGS sequence"/>
</dbReference>
<dbReference type="RefSeq" id="WP_250593466.1">
    <property type="nucleotide sequence ID" value="NZ_JAMLJM010000012.1"/>
</dbReference>
<accession>A0ABT0TRG8</accession>
<dbReference type="EMBL" id="JAMLJM010000012">
    <property type="protein sequence ID" value="MCL9810077.1"/>
    <property type="molecule type" value="Genomic_DNA"/>
</dbReference>
<protein>
    <recommendedName>
        <fullName evidence="3">Swt1-like HEPN domain-containing protein</fullName>
    </recommendedName>
</protein>
<proteinExistence type="predicted"/>